<dbReference type="InterPro" id="IPR024526">
    <property type="entry name" value="DUF3807"/>
</dbReference>
<dbReference type="GeneID" id="59332700"/>
<name>A0A8H6FK09_9LECA</name>
<keyword evidence="3" id="KW-1185">Reference proteome</keyword>
<dbReference type="EMBL" id="JACCJB010000002">
    <property type="protein sequence ID" value="KAF6229954.1"/>
    <property type="molecule type" value="Genomic_DNA"/>
</dbReference>
<evidence type="ECO:0000256" key="1">
    <source>
        <dbReference type="SAM" id="MobiDB-lite"/>
    </source>
</evidence>
<dbReference type="AlphaFoldDB" id="A0A8H6FK09"/>
<proteinExistence type="predicted"/>
<evidence type="ECO:0000313" key="2">
    <source>
        <dbReference type="EMBL" id="KAF6229954.1"/>
    </source>
</evidence>
<protein>
    <submittedName>
        <fullName evidence="2">Uncharacterized protein</fullName>
    </submittedName>
</protein>
<evidence type="ECO:0000313" key="3">
    <source>
        <dbReference type="Proteomes" id="UP000593566"/>
    </source>
</evidence>
<dbReference type="Proteomes" id="UP000593566">
    <property type="component" value="Unassembled WGS sequence"/>
</dbReference>
<comment type="caution">
    <text evidence="2">The sequence shown here is derived from an EMBL/GenBank/DDBJ whole genome shotgun (WGS) entry which is preliminary data.</text>
</comment>
<dbReference type="PANTHER" id="PTHR40642">
    <property type="entry name" value="YALI0F31295P"/>
    <property type="match status" value="1"/>
</dbReference>
<sequence>MAVPSLYPLLQLPTVTQEDLSAFHARVFGSAAPAPLLHTEPEIHSSDAYKQAFDENDDDLGYYPDGAKRTLTDDQIAMFRHSEIYSILRERQVRKENLEAEGGDQDETMVSQPEDAVEATALFNEDGEGQFDGEAQEVFATVPETTPQHVEATHARKKRKRGDTDTGYVHGRKYASRSARGFVRELDSAAAEDQVLDYGDEPAVTEEAKPNGFAATKVAEQGRESQARPSEGRKIWWPIIEAT</sequence>
<accession>A0A8H6FK09</accession>
<dbReference type="RefSeq" id="XP_037157211.1">
    <property type="nucleotide sequence ID" value="XM_037295210.1"/>
</dbReference>
<dbReference type="PANTHER" id="PTHR40642:SF1">
    <property type="entry name" value="YALI0F31295P"/>
    <property type="match status" value="1"/>
</dbReference>
<organism evidence="2 3">
    <name type="scientific">Letharia lupina</name>
    <dbReference type="NCBI Taxonomy" id="560253"/>
    <lineage>
        <taxon>Eukaryota</taxon>
        <taxon>Fungi</taxon>
        <taxon>Dikarya</taxon>
        <taxon>Ascomycota</taxon>
        <taxon>Pezizomycotina</taxon>
        <taxon>Lecanoromycetes</taxon>
        <taxon>OSLEUM clade</taxon>
        <taxon>Lecanoromycetidae</taxon>
        <taxon>Lecanorales</taxon>
        <taxon>Lecanorineae</taxon>
        <taxon>Parmeliaceae</taxon>
        <taxon>Letharia</taxon>
    </lineage>
</organism>
<dbReference type="Pfam" id="PF12720">
    <property type="entry name" value="DUF3807"/>
    <property type="match status" value="1"/>
</dbReference>
<feature type="region of interest" description="Disordered" evidence="1">
    <location>
        <begin position="148"/>
        <end position="168"/>
    </location>
</feature>
<gene>
    <name evidence="2" type="ORF">HO133_004292</name>
</gene>
<reference evidence="2 3" key="1">
    <citation type="journal article" date="2020" name="Genomics">
        <title>Complete, high-quality genomes from long-read metagenomic sequencing of two wolf lichen thalli reveals enigmatic genome architecture.</title>
        <authorList>
            <person name="McKenzie S.K."/>
            <person name="Walston R.F."/>
            <person name="Allen J.L."/>
        </authorList>
    </citation>
    <scope>NUCLEOTIDE SEQUENCE [LARGE SCALE GENOMIC DNA]</scope>
    <source>
        <strain evidence="2">WasteWater1</strain>
    </source>
</reference>